<evidence type="ECO:0000313" key="2">
    <source>
        <dbReference type="EMBL" id="TPN82900.1"/>
    </source>
</evidence>
<name>A0A504J8A3_9FLAO</name>
<feature type="domain" description="SnoaL-like" evidence="1">
    <location>
        <begin position="9"/>
        <end position="116"/>
    </location>
</feature>
<dbReference type="RefSeq" id="WP_140596327.1">
    <property type="nucleotide sequence ID" value="NZ_VFWZ01000008.1"/>
</dbReference>
<evidence type="ECO:0000259" key="1">
    <source>
        <dbReference type="Pfam" id="PF12680"/>
    </source>
</evidence>
<gene>
    <name evidence="2" type="ORF">FHK87_20965</name>
</gene>
<protein>
    <recommendedName>
        <fullName evidence="1">SnoaL-like domain-containing protein</fullName>
    </recommendedName>
</protein>
<evidence type="ECO:0000313" key="3">
    <source>
        <dbReference type="Proteomes" id="UP000315540"/>
    </source>
</evidence>
<comment type="caution">
    <text evidence="2">The sequence shown here is derived from an EMBL/GenBank/DDBJ whole genome shotgun (WGS) entry which is preliminary data.</text>
</comment>
<proteinExistence type="predicted"/>
<sequence length="131" mass="15425">MDTNNIKLVKEYLSKLLSGNMEEAFELVADEAVWTIEGSDNVPTVGKRKGKEEIAVYFENFQNNFEPKEFNINHYFETEDIVFVIGDFTHLINKTQKLVRSDWMMEYKVKDEKITSYKILEDSYALYLAFK</sequence>
<organism evidence="2 3">
    <name type="scientific">Aquimarina algicola</name>
    <dbReference type="NCBI Taxonomy" id="2589995"/>
    <lineage>
        <taxon>Bacteria</taxon>
        <taxon>Pseudomonadati</taxon>
        <taxon>Bacteroidota</taxon>
        <taxon>Flavobacteriia</taxon>
        <taxon>Flavobacteriales</taxon>
        <taxon>Flavobacteriaceae</taxon>
        <taxon>Aquimarina</taxon>
    </lineage>
</organism>
<dbReference type="Pfam" id="PF12680">
    <property type="entry name" value="SnoaL_2"/>
    <property type="match status" value="1"/>
</dbReference>
<dbReference type="InterPro" id="IPR032710">
    <property type="entry name" value="NTF2-like_dom_sf"/>
</dbReference>
<dbReference type="InterPro" id="IPR037401">
    <property type="entry name" value="SnoaL-like"/>
</dbReference>
<dbReference type="SUPFAM" id="SSF54427">
    <property type="entry name" value="NTF2-like"/>
    <property type="match status" value="1"/>
</dbReference>
<dbReference type="Gene3D" id="3.10.450.50">
    <property type="match status" value="1"/>
</dbReference>
<keyword evidence="3" id="KW-1185">Reference proteome</keyword>
<accession>A0A504J8A3</accession>
<dbReference type="AlphaFoldDB" id="A0A504J8A3"/>
<reference evidence="2 3" key="1">
    <citation type="submission" date="2019-06" db="EMBL/GenBank/DDBJ databases">
        <authorList>
            <person name="Meng X."/>
        </authorList>
    </citation>
    <scope>NUCLEOTIDE SEQUENCE [LARGE SCALE GENOMIC DNA]</scope>
    <source>
        <strain evidence="2 3">M625</strain>
    </source>
</reference>
<dbReference type="OrthoDB" id="6657864at2"/>
<dbReference type="EMBL" id="VFWZ01000008">
    <property type="protein sequence ID" value="TPN82900.1"/>
    <property type="molecule type" value="Genomic_DNA"/>
</dbReference>
<dbReference type="Proteomes" id="UP000315540">
    <property type="component" value="Unassembled WGS sequence"/>
</dbReference>